<dbReference type="GO" id="GO:0000977">
    <property type="term" value="F:RNA polymerase II transcription regulatory region sequence-specific DNA binding"/>
    <property type="evidence" value="ECO:0007669"/>
    <property type="project" value="TreeGrafter"/>
</dbReference>
<proteinExistence type="predicted"/>
<dbReference type="Proteomes" id="UP000320762">
    <property type="component" value="Unassembled WGS sequence"/>
</dbReference>
<accession>A0A550CDE3</accession>
<feature type="compositionally biased region" description="Basic and acidic residues" evidence="6">
    <location>
        <begin position="53"/>
        <end position="63"/>
    </location>
</feature>
<evidence type="ECO:0000256" key="6">
    <source>
        <dbReference type="SAM" id="MobiDB-lite"/>
    </source>
</evidence>
<feature type="compositionally biased region" description="Low complexity" evidence="6">
    <location>
        <begin position="139"/>
        <end position="157"/>
    </location>
</feature>
<evidence type="ECO:0000256" key="2">
    <source>
        <dbReference type="ARBA" id="ARBA00023015"/>
    </source>
</evidence>
<comment type="subcellular location">
    <subcellularLocation>
        <location evidence="1">Nucleus</location>
    </subcellularLocation>
</comment>
<feature type="domain" description="BZIP" evidence="7">
    <location>
        <begin position="196"/>
        <end position="255"/>
    </location>
</feature>
<dbReference type="OrthoDB" id="1939598at2759"/>
<feature type="region of interest" description="Disordered" evidence="6">
    <location>
        <begin position="139"/>
        <end position="220"/>
    </location>
</feature>
<feature type="region of interest" description="Disordered" evidence="6">
    <location>
        <begin position="46"/>
        <end position="78"/>
    </location>
</feature>
<evidence type="ECO:0000313" key="8">
    <source>
        <dbReference type="EMBL" id="TRM62831.1"/>
    </source>
</evidence>
<gene>
    <name evidence="8" type="ORF">BD626DRAFT_630490</name>
</gene>
<evidence type="ECO:0000256" key="5">
    <source>
        <dbReference type="ARBA" id="ARBA00023242"/>
    </source>
</evidence>
<feature type="compositionally biased region" description="Low complexity" evidence="6">
    <location>
        <begin position="167"/>
        <end position="181"/>
    </location>
</feature>
<feature type="region of interest" description="Disordered" evidence="6">
    <location>
        <begin position="257"/>
        <end position="279"/>
    </location>
</feature>
<dbReference type="CDD" id="cd14705">
    <property type="entry name" value="bZIP_Zip1"/>
    <property type="match status" value="1"/>
</dbReference>
<evidence type="ECO:0000256" key="1">
    <source>
        <dbReference type="ARBA" id="ARBA00004123"/>
    </source>
</evidence>
<protein>
    <recommendedName>
        <fullName evidence="7">BZIP domain-containing protein</fullName>
    </recommendedName>
</protein>
<name>A0A550CDE3_9AGAR</name>
<organism evidence="8 9">
    <name type="scientific">Schizophyllum amplum</name>
    <dbReference type="NCBI Taxonomy" id="97359"/>
    <lineage>
        <taxon>Eukaryota</taxon>
        <taxon>Fungi</taxon>
        <taxon>Dikarya</taxon>
        <taxon>Basidiomycota</taxon>
        <taxon>Agaricomycotina</taxon>
        <taxon>Agaricomycetes</taxon>
        <taxon>Agaricomycetidae</taxon>
        <taxon>Agaricales</taxon>
        <taxon>Schizophyllaceae</taxon>
        <taxon>Schizophyllum</taxon>
    </lineage>
</organism>
<dbReference type="PANTHER" id="PTHR13044:SF14">
    <property type="entry name" value="CRYPTOCEPHAL, ISOFORM A"/>
    <property type="match status" value="1"/>
</dbReference>
<evidence type="ECO:0000259" key="7">
    <source>
        <dbReference type="PROSITE" id="PS50217"/>
    </source>
</evidence>
<feature type="region of interest" description="Disordered" evidence="6">
    <location>
        <begin position="1"/>
        <end position="24"/>
    </location>
</feature>
<keyword evidence="3" id="KW-0238">DNA-binding</keyword>
<evidence type="ECO:0000313" key="9">
    <source>
        <dbReference type="Proteomes" id="UP000320762"/>
    </source>
</evidence>
<dbReference type="InterPro" id="IPR004827">
    <property type="entry name" value="bZIP"/>
</dbReference>
<dbReference type="AlphaFoldDB" id="A0A550CDE3"/>
<keyword evidence="4" id="KW-0804">Transcription</keyword>
<comment type="caution">
    <text evidence="8">The sequence shown here is derived from an EMBL/GenBank/DDBJ whole genome shotgun (WGS) entry which is preliminary data.</text>
</comment>
<sequence length="279" mass="30242">MAPSLQGLNLIHPSPPPSADHDLVSNVPDVSAAQLDFWANFNFTNEDGPLSDKSAKSYSDKSESPLLGVAQQQQSFPQLTGQQPIDIGTLLYAIQQQQQVQQQQQQQQQQQFAPQQLANLLALQGFAQQQQLQQLQLPPLQPTLPRSTPLQAPSTTTQPPPPKRQRTTSTAAPPTPAATASVGPPLSGEASVAAAEDKRRRNTAASARFRMKKKEREAALEGKAKELEDRVGELERECETLRRENDWLKGLVVGVTGSVAPQGASGTNYNSGGKRARDD</sequence>
<evidence type="ECO:0000256" key="3">
    <source>
        <dbReference type="ARBA" id="ARBA00023125"/>
    </source>
</evidence>
<dbReference type="SMART" id="SM00338">
    <property type="entry name" value="BRLZ"/>
    <property type="match status" value="1"/>
</dbReference>
<dbReference type="Gene3D" id="1.20.5.170">
    <property type="match status" value="1"/>
</dbReference>
<dbReference type="PANTHER" id="PTHR13044">
    <property type="entry name" value="ACTIVATING TRANSCRIPTION FACTOR ATF 4/5"/>
    <property type="match status" value="1"/>
</dbReference>
<evidence type="ECO:0000256" key="4">
    <source>
        <dbReference type="ARBA" id="ARBA00023163"/>
    </source>
</evidence>
<dbReference type="PROSITE" id="PS00036">
    <property type="entry name" value="BZIP_BASIC"/>
    <property type="match status" value="1"/>
</dbReference>
<dbReference type="InterPro" id="IPR046347">
    <property type="entry name" value="bZIP_sf"/>
</dbReference>
<dbReference type="GO" id="GO:0001228">
    <property type="term" value="F:DNA-binding transcription activator activity, RNA polymerase II-specific"/>
    <property type="evidence" value="ECO:0007669"/>
    <property type="project" value="TreeGrafter"/>
</dbReference>
<dbReference type="PROSITE" id="PS50217">
    <property type="entry name" value="BZIP"/>
    <property type="match status" value="1"/>
</dbReference>
<dbReference type="STRING" id="97359.A0A550CDE3"/>
<keyword evidence="9" id="KW-1185">Reference proteome</keyword>
<keyword evidence="2" id="KW-0805">Transcription regulation</keyword>
<dbReference type="SUPFAM" id="SSF57959">
    <property type="entry name" value="Leucine zipper domain"/>
    <property type="match status" value="1"/>
</dbReference>
<reference evidence="8 9" key="1">
    <citation type="journal article" date="2019" name="New Phytol.">
        <title>Comparative genomics reveals unique wood-decay strategies and fruiting body development in the Schizophyllaceae.</title>
        <authorList>
            <person name="Almasi E."/>
            <person name="Sahu N."/>
            <person name="Krizsan K."/>
            <person name="Balint B."/>
            <person name="Kovacs G.M."/>
            <person name="Kiss B."/>
            <person name="Cseklye J."/>
            <person name="Drula E."/>
            <person name="Henrissat B."/>
            <person name="Nagy I."/>
            <person name="Chovatia M."/>
            <person name="Adam C."/>
            <person name="LaButti K."/>
            <person name="Lipzen A."/>
            <person name="Riley R."/>
            <person name="Grigoriev I.V."/>
            <person name="Nagy L.G."/>
        </authorList>
    </citation>
    <scope>NUCLEOTIDE SEQUENCE [LARGE SCALE GENOMIC DNA]</scope>
    <source>
        <strain evidence="8 9">NL-1724</strain>
    </source>
</reference>
<dbReference type="Pfam" id="PF07716">
    <property type="entry name" value="bZIP_2"/>
    <property type="match status" value="1"/>
</dbReference>
<keyword evidence="5" id="KW-0539">Nucleus</keyword>
<dbReference type="EMBL" id="VDMD01000011">
    <property type="protein sequence ID" value="TRM62831.1"/>
    <property type="molecule type" value="Genomic_DNA"/>
</dbReference>
<dbReference type="GO" id="GO:0005634">
    <property type="term" value="C:nucleus"/>
    <property type="evidence" value="ECO:0007669"/>
    <property type="project" value="UniProtKB-SubCell"/>
</dbReference>